<feature type="transmembrane region" description="Helical" evidence="8">
    <location>
        <begin position="402"/>
        <end position="421"/>
    </location>
</feature>
<dbReference type="GO" id="GO:1904257">
    <property type="term" value="P:zinc ion import into Golgi lumen"/>
    <property type="evidence" value="ECO:0007669"/>
    <property type="project" value="TreeGrafter"/>
</dbReference>
<feature type="transmembrane region" description="Helical" evidence="8">
    <location>
        <begin position="244"/>
        <end position="262"/>
    </location>
</feature>
<dbReference type="eggNOG" id="KOG1484">
    <property type="taxonomic scope" value="Eukaryota"/>
</dbReference>
<feature type="transmembrane region" description="Helical" evidence="8">
    <location>
        <begin position="91"/>
        <end position="117"/>
    </location>
</feature>
<evidence type="ECO:0000256" key="8">
    <source>
        <dbReference type="RuleBase" id="RU369017"/>
    </source>
</evidence>
<proteinExistence type="inferred from homology"/>
<feature type="compositionally biased region" description="Basic and acidic residues" evidence="9">
    <location>
        <begin position="650"/>
        <end position="675"/>
    </location>
</feature>
<dbReference type="InterPro" id="IPR027469">
    <property type="entry name" value="Cation_efflux_TMD_sf"/>
</dbReference>
<keyword evidence="6 8" id="KW-0406">Ion transport</keyword>
<dbReference type="GO" id="GO:0005385">
    <property type="term" value="F:zinc ion transmembrane transporter activity"/>
    <property type="evidence" value="ECO:0007669"/>
    <property type="project" value="UniProtKB-UniRule"/>
</dbReference>
<dbReference type="AlphaFoldDB" id="I2H8A7"/>
<dbReference type="Pfam" id="PF01545">
    <property type="entry name" value="Cation_efflux"/>
    <property type="match status" value="1"/>
</dbReference>
<dbReference type="OrthoDB" id="78669at2759"/>
<comment type="similarity">
    <text evidence="2 8">Belongs to the cation diffusion facilitator (CDF) transporter (TC 2.A.4) family. SLC30A subfamily.</text>
</comment>
<dbReference type="FunCoup" id="I2H8A7">
    <property type="interactions" value="34"/>
</dbReference>
<feature type="transmembrane region" description="Helical" evidence="8">
    <location>
        <begin position="39"/>
        <end position="63"/>
    </location>
</feature>
<dbReference type="PANTHER" id="PTHR45755:SF4">
    <property type="entry name" value="ZINC TRANSPORTER 7"/>
    <property type="match status" value="1"/>
</dbReference>
<feature type="transmembrane region" description="Helical" evidence="8">
    <location>
        <begin position="506"/>
        <end position="526"/>
    </location>
</feature>
<feature type="transmembrane region" description="Helical" evidence="8">
    <location>
        <begin position="433"/>
        <end position="452"/>
    </location>
</feature>
<dbReference type="SUPFAM" id="SSF161111">
    <property type="entry name" value="Cation efflux protein transmembrane domain-like"/>
    <property type="match status" value="1"/>
</dbReference>
<dbReference type="NCBIfam" id="TIGR01297">
    <property type="entry name" value="CDF"/>
    <property type="match status" value="1"/>
</dbReference>
<dbReference type="InterPro" id="IPR045316">
    <property type="entry name" value="Msc2-like"/>
</dbReference>
<feature type="transmembrane region" description="Helical" evidence="8">
    <location>
        <begin position="215"/>
        <end position="232"/>
    </location>
</feature>
<feature type="transmembrane region" description="Helical" evidence="8">
    <location>
        <begin position="541"/>
        <end position="562"/>
    </location>
</feature>
<name>I2H8A7_HENB6</name>
<dbReference type="GO" id="GO:0031410">
    <property type="term" value="C:cytoplasmic vesicle"/>
    <property type="evidence" value="ECO:0007669"/>
    <property type="project" value="TreeGrafter"/>
</dbReference>
<comment type="subcellular location">
    <subcellularLocation>
        <location evidence="8">Endoplasmic reticulum membrane</location>
        <topology evidence="8">Multi-pass membrane protein</topology>
    </subcellularLocation>
    <subcellularLocation>
        <location evidence="1">Membrane</location>
        <topology evidence="1">Multi-pass membrane protein</topology>
    </subcellularLocation>
</comment>
<dbReference type="InterPro" id="IPR058533">
    <property type="entry name" value="Cation_efflux_TM"/>
</dbReference>
<feature type="transmembrane region" description="Helical" evidence="8">
    <location>
        <begin position="283"/>
        <end position="304"/>
    </location>
</feature>
<feature type="transmembrane region" description="Helical" evidence="8">
    <location>
        <begin position="569"/>
        <end position="590"/>
    </location>
</feature>
<dbReference type="InterPro" id="IPR002524">
    <property type="entry name" value="Cation_efflux"/>
</dbReference>
<evidence type="ECO:0000256" key="9">
    <source>
        <dbReference type="SAM" id="MobiDB-lite"/>
    </source>
</evidence>
<keyword evidence="7 8" id="KW-0472">Membrane</keyword>
<evidence type="ECO:0000256" key="3">
    <source>
        <dbReference type="ARBA" id="ARBA00022448"/>
    </source>
</evidence>
<dbReference type="STRING" id="1071380.I2H8A7"/>
<dbReference type="PANTHER" id="PTHR45755">
    <property type="match status" value="1"/>
</dbReference>
<feature type="region of interest" description="Disordered" evidence="9">
    <location>
        <begin position="633"/>
        <end position="687"/>
    </location>
</feature>
<feature type="transmembrane region" description="Helical" evidence="8">
    <location>
        <begin position="472"/>
        <end position="494"/>
    </location>
</feature>
<keyword evidence="4 8" id="KW-0812">Transmembrane</keyword>
<evidence type="ECO:0000256" key="6">
    <source>
        <dbReference type="ARBA" id="ARBA00023065"/>
    </source>
</evidence>
<feature type="transmembrane region" description="Helical" evidence="8">
    <location>
        <begin position="162"/>
        <end position="181"/>
    </location>
</feature>
<evidence type="ECO:0000256" key="1">
    <source>
        <dbReference type="ARBA" id="ARBA00004141"/>
    </source>
</evidence>
<evidence type="ECO:0000256" key="7">
    <source>
        <dbReference type="ARBA" id="ARBA00023136"/>
    </source>
</evidence>
<evidence type="ECO:0000313" key="11">
    <source>
        <dbReference type="EMBL" id="CCH62609.1"/>
    </source>
</evidence>
<protein>
    <recommendedName>
        <fullName evidence="8">Zinc transporter</fullName>
    </recommendedName>
</protein>
<feature type="transmembrane region" description="Helical" evidence="8">
    <location>
        <begin position="6"/>
        <end position="27"/>
    </location>
</feature>
<dbReference type="Proteomes" id="UP000002866">
    <property type="component" value="Chromosome 8"/>
</dbReference>
<feature type="domain" description="Cation efflux protein transmembrane" evidence="10">
    <location>
        <begin position="403"/>
        <end position="598"/>
    </location>
</feature>
<dbReference type="GO" id="GO:0006882">
    <property type="term" value="P:intracellular zinc ion homeostasis"/>
    <property type="evidence" value="ECO:0007669"/>
    <property type="project" value="EnsemblFungi"/>
</dbReference>
<comment type="function">
    <text evidence="8">Functions as a zinc transporter.</text>
</comment>
<dbReference type="RefSeq" id="XP_004182128.1">
    <property type="nucleotide sequence ID" value="XM_004182080.1"/>
</dbReference>
<dbReference type="EMBL" id="HE806323">
    <property type="protein sequence ID" value="CCH62609.1"/>
    <property type="molecule type" value="Genomic_DNA"/>
</dbReference>
<evidence type="ECO:0000256" key="2">
    <source>
        <dbReference type="ARBA" id="ARBA00008873"/>
    </source>
</evidence>
<keyword evidence="8" id="KW-0256">Endoplasmic reticulum</keyword>
<dbReference type="HOGENOM" id="CLU_013430_11_1_1"/>
<sequence>MNLESFLVKVPLLLSYPSILLSSTLILPHQFHQDKIRFATYFTTYLIIPLFAASLLTSIVFFLCKFQQKNVTNDGSRANILWQRCGLVMSFVFFLASTVLGPVQATCLSAIVIASFFHRLGLVDDDLTNSNMEVSWTFLLGGLGPLCVISLLLAHLDGKTRSLGLVALVYLIALLGLKIGAPMFSSYLFDEIHSVNYEHTDDNEEKLSKIRGSKMLSLHHLCLLLCLCYLAFSDFSTTNFNIQFSMLFVFVGCICVFCLSFYELLITECVQDRCISVNGVSRYSILCIGLMSMVLQFLSFSSIAESNTFISDCLVVSYVIGTEIISRIKGIYEYTYDISQIIIQVETDPVTRRRSRSRVVSRVVSHSHTHTQDHSHSHAHSNNDTNGSIWAQMANDEDTRSMFSFLLLNTTFMFIQLLYSFRSKSLGLLSDSLHMALDCTSLLLGLLAGVLAKRPPNARYPFGLGYLETLTGFTNGVLLLGIVCGILTEALGRLFNPVHLEATSELLVVAILGLFVNLIGLFASGGHDHGSDSSNQNKRGVFLHILADTLGSVGVIISTILIKLTHIHLFDPLASIFIGILILVSSMPLLKSTVSSILLKLGDKNHNLIKKALNQISSTPGITGYTTPRFWPPTSNAPAHSHSHVGGASHSHDHAHSHDYDHSHNDEHHKSNDKIHVHKRRGDGAVHDNDIHIDVPVEKKKYALVGYIHVQYAEGENSTIIKKRVEKIFDSLNINSWIQVESNNSTCWCRAKSMPRQVSVNDIRKI</sequence>
<feature type="transmembrane region" description="Helical" evidence="8">
    <location>
        <begin position="138"/>
        <end position="156"/>
    </location>
</feature>
<organism evidence="11 12">
    <name type="scientific">Henningerozyma blattae (strain ATCC 34711 / CBS 6284 / DSM 70876 / NBRC 10599 / NRRL Y-10934 / UCD 77-7)</name>
    <name type="common">Yeast</name>
    <name type="synonym">Tetrapisispora blattae</name>
    <dbReference type="NCBI Taxonomy" id="1071380"/>
    <lineage>
        <taxon>Eukaryota</taxon>
        <taxon>Fungi</taxon>
        <taxon>Dikarya</taxon>
        <taxon>Ascomycota</taxon>
        <taxon>Saccharomycotina</taxon>
        <taxon>Saccharomycetes</taxon>
        <taxon>Saccharomycetales</taxon>
        <taxon>Saccharomycetaceae</taxon>
        <taxon>Henningerozyma</taxon>
    </lineage>
</organism>
<evidence type="ECO:0000256" key="4">
    <source>
        <dbReference type="ARBA" id="ARBA00022692"/>
    </source>
</evidence>
<dbReference type="GO" id="GO:0005789">
    <property type="term" value="C:endoplasmic reticulum membrane"/>
    <property type="evidence" value="ECO:0007669"/>
    <property type="project" value="UniProtKB-SubCell"/>
</dbReference>
<dbReference type="KEGG" id="tbl:TBLA_0H03280"/>
<gene>
    <name evidence="11" type="primary">TBLA0H03280</name>
    <name evidence="11" type="ORF">TBLA_0H03280</name>
</gene>
<dbReference type="GeneID" id="14497766"/>
<keyword evidence="12" id="KW-1185">Reference proteome</keyword>
<evidence type="ECO:0000256" key="5">
    <source>
        <dbReference type="ARBA" id="ARBA00022989"/>
    </source>
</evidence>
<keyword evidence="3 8" id="KW-0813">Transport</keyword>
<reference evidence="11 12" key="1">
    <citation type="journal article" date="2011" name="Proc. Natl. Acad. Sci. U.S.A.">
        <title>Evolutionary erosion of yeast sex chromosomes by mating-type switching accidents.</title>
        <authorList>
            <person name="Gordon J.L."/>
            <person name="Armisen D."/>
            <person name="Proux-Wera E."/>
            <person name="Oheigeartaigh S.S."/>
            <person name="Byrne K.P."/>
            <person name="Wolfe K.H."/>
        </authorList>
    </citation>
    <scope>NUCLEOTIDE SEQUENCE [LARGE SCALE GENOMIC DNA]</scope>
    <source>
        <strain evidence="12">ATCC 34711 / CBS 6284 / DSM 70876 / NBRC 10599 / NRRL Y-10934 / UCD 77-7</strain>
    </source>
</reference>
<evidence type="ECO:0000259" key="10">
    <source>
        <dbReference type="Pfam" id="PF01545"/>
    </source>
</evidence>
<dbReference type="Gene3D" id="1.20.1510.10">
    <property type="entry name" value="Cation efflux protein transmembrane domain"/>
    <property type="match status" value="1"/>
</dbReference>
<dbReference type="FunFam" id="1.20.1510.10:FF:000014">
    <property type="entry name" value="Cation efflux protein/ zinc transporter"/>
    <property type="match status" value="1"/>
</dbReference>
<evidence type="ECO:0000313" key="12">
    <source>
        <dbReference type="Proteomes" id="UP000002866"/>
    </source>
</evidence>
<dbReference type="InParanoid" id="I2H8A7"/>
<keyword evidence="5 8" id="KW-1133">Transmembrane helix</keyword>
<accession>I2H8A7</accession>
<dbReference type="GO" id="GO:0005794">
    <property type="term" value="C:Golgi apparatus"/>
    <property type="evidence" value="ECO:0007669"/>
    <property type="project" value="TreeGrafter"/>
</dbReference>
<feature type="compositionally biased region" description="Low complexity" evidence="9">
    <location>
        <begin position="637"/>
        <end position="649"/>
    </location>
</feature>